<dbReference type="AlphaFoldDB" id="A0A7G6X8Y9"/>
<dbReference type="GO" id="GO:0031218">
    <property type="term" value="F:arabinogalactan endo-1,4-beta-galactosidase activity"/>
    <property type="evidence" value="ECO:0007669"/>
    <property type="project" value="UniProtKB-EC"/>
</dbReference>
<name>A0A7G6X8Y9_9ACTN</name>
<evidence type="ECO:0000256" key="3">
    <source>
        <dbReference type="ARBA" id="ARBA00012556"/>
    </source>
</evidence>
<proteinExistence type="inferred from homology"/>
<dbReference type="GO" id="GO:0015926">
    <property type="term" value="F:glucosidase activity"/>
    <property type="evidence" value="ECO:0007669"/>
    <property type="project" value="InterPro"/>
</dbReference>
<evidence type="ECO:0000256" key="5">
    <source>
        <dbReference type="ARBA" id="ARBA00023295"/>
    </source>
</evidence>
<dbReference type="GO" id="GO:0045490">
    <property type="term" value="P:pectin catabolic process"/>
    <property type="evidence" value="ECO:0007669"/>
    <property type="project" value="TreeGrafter"/>
</dbReference>
<evidence type="ECO:0000313" key="7">
    <source>
        <dbReference type="EMBL" id="QNE22704.1"/>
    </source>
</evidence>
<gene>
    <name evidence="7" type="ORF">F1D05_00605</name>
</gene>
<dbReference type="Gene3D" id="2.60.120.260">
    <property type="entry name" value="Galactose-binding domain-like"/>
    <property type="match status" value="1"/>
</dbReference>
<protein>
    <recommendedName>
        <fullName evidence="3 6">Arabinogalactan endo-beta-1,4-galactanase</fullName>
        <ecNumber evidence="3 6">3.2.1.89</ecNumber>
    </recommendedName>
</protein>
<evidence type="ECO:0000256" key="2">
    <source>
        <dbReference type="ARBA" id="ARBA00010687"/>
    </source>
</evidence>
<sequence length="517" mass="55224">MLAGGSLICGVGIARADASAAVLRNGDFEAGLSGWQVTGTRTAAKTETGDTGAQLAHRSADRFAVSTSQNVVGLSRGWWTFAAYVRTGGLIGATTISLQGCGSDRYAVAPVTAQDQAWVRVAVSALVTSSRCTVRLTTKGGPGDWATFNRLTLSPGRVTRAIRGADLSSLAKNEDFGAVYRTADGRRGDAVRILADAGANLGRLKVWVDPADGYNTTSQVVATARRIKKAHQKLLVDFHYSDRWTDPGSQTMPAAWQGLTAPQVATKVYEHTHQVLTALKAAGITADYVQIGNEINPGMLWPLGQTWDVNPDDEVVGAQWDNLASFLKAGQRAVKAVDPRTQILLHLTNINNGVDSLTWWFDNVVSRGVPFDVIGLSYYGYWHGSLADLQAAISTLSARYDRDVLVVETAYPFTLADDADAPYPNIIDLDSELVPGYPATPQGQAAAFRSVQDAVAAAPGGRGIGTVYWEPAWTAAAGNGWDPADPTSGNAWENQALFDFHDRLLPAAHDFAPDPPR</sequence>
<dbReference type="PANTHER" id="PTHR34983:SF1">
    <property type="entry name" value="ARABINOGALACTAN ENDO-BETA-1,4-GALACTANASE A"/>
    <property type="match status" value="1"/>
</dbReference>
<dbReference type="Pfam" id="PF07745">
    <property type="entry name" value="Glyco_hydro_53"/>
    <property type="match status" value="1"/>
</dbReference>
<keyword evidence="5 6" id="KW-0326">Glycosidase</keyword>
<evidence type="ECO:0000256" key="1">
    <source>
        <dbReference type="ARBA" id="ARBA00001695"/>
    </source>
</evidence>
<evidence type="ECO:0000256" key="6">
    <source>
        <dbReference type="RuleBase" id="RU361192"/>
    </source>
</evidence>
<evidence type="ECO:0000313" key="8">
    <source>
        <dbReference type="Proteomes" id="UP000515563"/>
    </source>
</evidence>
<organism evidence="7 8">
    <name type="scientific">Kribbella qitaiheensis</name>
    <dbReference type="NCBI Taxonomy" id="1544730"/>
    <lineage>
        <taxon>Bacteria</taxon>
        <taxon>Bacillati</taxon>
        <taxon>Actinomycetota</taxon>
        <taxon>Actinomycetes</taxon>
        <taxon>Propionibacteriales</taxon>
        <taxon>Kribbellaceae</taxon>
        <taxon>Kribbella</taxon>
    </lineage>
</organism>
<dbReference type="EC" id="3.2.1.89" evidence="3 6"/>
<dbReference type="Proteomes" id="UP000515563">
    <property type="component" value="Chromosome"/>
</dbReference>
<dbReference type="SUPFAM" id="SSF51445">
    <property type="entry name" value="(Trans)glycosidases"/>
    <property type="match status" value="1"/>
</dbReference>
<evidence type="ECO:0000256" key="4">
    <source>
        <dbReference type="ARBA" id="ARBA00022801"/>
    </source>
</evidence>
<comment type="catalytic activity">
    <reaction evidence="1 6">
        <text>The enzyme specifically hydrolyzes (1-&gt;4)-beta-D-galactosidic linkages in type I arabinogalactans.</text>
        <dbReference type="EC" id="3.2.1.89"/>
    </reaction>
</comment>
<dbReference type="KEGG" id="kqi:F1D05_00605"/>
<keyword evidence="4 6" id="KW-0378">Hydrolase</keyword>
<dbReference type="EMBL" id="CP043661">
    <property type="protein sequence ID" value="QNE22704.1"/>
    <property type="molecule type" value="Genomic_DNA"/>
</dbReference>
<accession>A0A7G6X8Y9</accession>
<reference evidence="7 8" key="2">
    <citation type="journal article" date="2020" name="Microbiol. Resour. Announc.">
        <title>Antarctic desert soil bacteria exhibit high novel natural product potential, evaluated through long-read genome sequencing and comparative genomics.</title>
        <authorList>
            <person name="Benaud N."/>
            <person name="Edwards R.J."/>
            <person name="Amos T.G."/>
            <person name="D'Agostino P.M."/>
            <person name="Gutierrez-Chavez C."/>
            <person name="Montgomery K."/>
            <person name="Nicetic I."/>
            <person name="Ferrari B.C."/>
        </authorList>
    </citation>
    <scope>NUCLEOTIDE SEQUENCE [LARGE SCALE GENOMIC DNA]</scope>
    <source>
        <strain evidence="7 8">SPB151</strain>
    </source>
</reference>
<dbReference type="InterPro" id="IPR011683">
    <property type="entry name" value="Glyco_hydro_53"/>
</dbReference>
<reference evidence="8" key="1">
    <citation type="submission" date="2019-09" db="EMBL/GenBank/DDBJ databases">
        <title>Antimicrobial potential of Antarctic Bacteria.</title>
        <authorList>
            <person name="Benaud N."/>
            <person name="Edwards R.J."/>
            <person name="Ferrari B.C."/>
        </authorList>
    </citation>
    <scope>NUCLEOTIDE SEQUENCE [LARGE SCALE GENOMIC DNA]</scope>
    <source>
        <strain evidence="8">SPB151</strain>
    </source>
</reference>
<dbReference type="Gene3D" id="3.20.20.80">
    <property type="entry name" value="Glycosidases"/>
    <property type="match status" value="1"/>
</dbReference>
<comment type="similarity">
    <text evidence="2 6">Belongs to the glycosyl hydrolase 53 family.</text>
</comment>
<keyword evidence="8" id="KW-1185">Reference proteome</keyword>
<dbReference type="InterPro" id="IPR017853">
    <property type="entry name" value="GH"/>
</dbReference>
<dbReference type="PANTHER" id="PTHR34983">
    <property type="entry name" value="ARABINOGALACTAN ENDO-BETA-1,4-GALACTANASE A"/>
    <property type="match status" value="1"/>
</dbReference>